<gene>
    <name evidence="2" type="ORF">NDI38_27455</name>
</gene>
<accession>A0ABV0KSL0</accession>
<evidence type="ECO:0000313" key="2">
    <source>
        <dbReference type="EMBL" id="MEP1062117.1"/>
    </source>
</evidence>
<dbReference type="Gene3D" id="3.10.450.50">
    <property type="match status" value="1"/>
</dbReference>
<comment type="caution">
    <text evidence="2">The sequence shown here is derived from an EMBL/GenBank/DDBJ whole genome shotgun (WGS) entry which is preliminary data.</text>
</comment>
<dbReference type="SUPFAM" id="SSF54427">
    <property type="entry name" value="NTF2-like"/>
    <property type="match status" value="1"/>
</dbReference>
<feature type="signal peptide" evidence="1">
    <location>
        <begin position="1"/>
        <end position="28"/>
    </location>
</feature>
<proteinExistence type="predicted"/>
<name>A0ABV0KSL0_9CYAN</name>
<dbReference type="PROSITE" id="PS51257">
    <property type="entry name" value="PROKAR_LIPOPROTEIN"/>
    <property type="match status" value="1"/>
</dbReference>
<organism evidence="2 3">
    <name type="scientific">Stenomitos frigidus AS-A4</name>
    <dbReference type="NCBI Taxonomy" id="2933935"/>
    <lineage>
        <taxon>Bacteria</taxon>
        <taxon>Bacillati</taxon>
        <taxon>Cyanobacteriota</taxon>
        <taxon>Cyanophyceae</taxon>
        <taxon>Leptolyngbyales</taxon>
        <taxon>Leptolyngbyaceae</taxon>
        <taxon>Stenomitos</taxon>
    </lineage>
</organism>
<protein>
    <submittedName>
        <fullName evidence="2">Nuclear transport factor 2 family protein</fullName>
    </submittedName>
</protein>
<dbReference type="RefSeq" id="WP_199305469.1">
    <property type="nucleotide sequence ID" value="NZ_JAMPLM010000053.1"/>
</dbReference>
<dbReference type="InterPro" id="IPR032710">
    <property type="entry name" value="NTF2-like_dom_sf"/>
</dbReference>
<evidence type="ECO:0000256" key="1">
    <source>
        <dbReference type="SAM" id="SignalP"/>
    </source>
</evidence>
<sequence>MWNHSNRRAILLALLTAALVGCNKMLNAAESERNATEVNRAVVQAAFDKWRVGQGSPFDLLLPEAEWTIVGSSPLSKIYRSKQQFMDEVITPFNARVKSPLVPTVQGLYADGDTVIICFDGATTALDGLPYRNTYTWYFTMKDGKVVKATAFFDTRVFDEFWNRVSPPK</sequence>
<keyword evidence="1" id="KW-0732">Signal</keyword>
<evidence type="ECO:0000313" key="3">
    <source>
        <dbReference type="Proteomes" id="UP001476950"/>
    </source>
</evidence>
<keyword evidence="3" id="KW-1185">Reference proteome</keyword>
<feature type="chain" id="PRO_5046670684" evidence="1">
    <location>
        <begin position="29"/>
        <end position="169"/>
    </location>
</feature>
<dbReference type="Proteomes" id="UP001476950">
    <property type="component" value="Unassembled WGS sequence"/>
</dbReference>
<reference evidence="2 3" key="1">
    <citation type="submission" date="2022-04" db="EMBL/GenBank/DDBJ databases">
        <title>Positive selection, recombination, and allopatry shape intraspecific diversity of widespread and dominant cyanobacteria.</title>
        <authorList>
            <person name="Wei J."/>
            <person name="Shu W."/>
            <person name="Hu C."/>
        </authorList>
    </citation>
    <scope>NUCLEOTIDE SEQUENCE [LARGE SCALE GENOMIC DNA]</scope>
    <source>
        <strain evidence="2 3">AS-A4</strain>
    </source>
</reference>
<dbReference type="PANTHER" id="PTHR41252">
    <property type="entry name" value="BLR2505 PROTEIN"/>
    <property type="match status" value="1"/>
</dbReference>
<dbReference type="PANTHER" id="PTHR41252:SF1">
    <property type="entry name" value="BLR2505 PROTEIN"/>
    <property type="match status" value="1"/>
</dbReference>
<dbReference type="EMBL" id="JAMPLM010000053">
    <property type="protein sequence ID" value="MEP1062117.1"/>
    <property type="molecule type" value="Genomic_DNA"/>
</dbReference>